<dbReference type="EMBL" id="REGN01000222">
    <property type="protein sequence ID" value="RNA43466.1"/>
    <property type="molecule type" value="Genomic_DNA"/>
</dbReference>
<protein>
    <submittedName>
        <fullName evidence="1">Uncharacterized protein</fullName>
    </submittedName>
</protein>
<dbReference type="Proteomes" id="UP000276133">
    <property type="component" value="Unassembled WGS sequence"/>
</dbReference>
<comment type="caution">
    <text evidence="1">The sequence shown here is derived from an EMBL/GenBank/DDBJ whole genome shotgun (WGS) entry which is preliminary data.</text>
</comment>
<organism evidence="1 2">
    <name type="scientific">Brachionus plicatilis</name>
    <name type="common">Marine rotifer</name>
    <name type="synonym">Brachionus muelleri</name>
    <dbReference type="NCBI Taxonomy" id="10195"/>
    <lineage>
        <taxon>Eukaryota</taxon>
        <taxon>Metazoa</taxon>
        <taxon>Spiralia</taxon>
        <taxon>Gnathifera</taxon>
        <taxon>Rotifera</taxon>
        <taxon>Eurotatoria</taxon>
        <taxon>Monogononta</taxon>
        <taxon>Pseudotrocha</taxon>
        <taxon>Ploima</taxon>
        <taxon>Brachionidae</taxon>
        <taxon>Brachionus</taxon>
    </lineage>
</organism>
<name>A0A3M7T601_BRAPC</name>
<dbReference type="AlphaFoldDB" id="A0A3M7T601"/>
<accession>A0A3M7T601</accession>
<keyword evidence="2" id="KW-1185">Reference proteome</keyword>
<sequence length="59" mass="7035">MINFRISCAIDRCSIAQLDLDLKLQLPHSYNIYKDIIIVHINNVFEYNRTSRSYQNRGF</sequence>
<reference evidence="1 2" key="1">
    <citation type="journal article" date="2018" name="Sci. Rep.">
        <title>Genomic signatures of local adaptation to the degree of environmental predictability in rotifers.</title>
        <authorList>
            <person name="Franch-Gras L."/>
            <person name="Hahn C."/>
            <person name="Garcia-Roger E.M."/>
            <person name="Carmona M.J."/>
            <person name="Serra M."/>
            <person name="Gomez A."/>
        </authorList>
    </citation>
    <scope>NUCLEOTIDE SEQUENCE [LARGE SCALE GENOMIC DNA]</scope>
    <source>
        <strain evidence="1">HYR1</strain>
    </source>
</reference>
<evidence type="ECO:0000313" key="1">
    <source>
        <dbReference type="EMBL" id="RNA43466.1"/>
    </source>
</evidence>
<evidence type="ECO:0000313" key="2">
    <source>
        <dbReference type="Proteomes" id="UP000276133"/>
    </source>
</evidence>
<proteinExistence type="predicted"/>
<gene>
    <name evidence="1" type="ORF">BpHYR1_028368</name>
</gene>